<dbReference type="RefSeq" id="WP_267624823.1">
    <property type="nucleotide sequence ID" value="NZ_JAODIW010000010.1"/>
</dbReference>
<evidence type="ECO:0000313" key="3">
    <source>
        <dbReference type="Proteomes" id="UP001595921"/>
    </source>
</evidence>
<proteinExistence type="predicted"/>
<gene>
    <name evidence="2" type="ORF">ACFO0N_00740</name>
</gene>
<dbReference type="Proteomes" id="UP001595921">
    <property type="component" value="Unassembled WGS sequence"/>
</dbReference>
<evidence type="ECO:0000256" key="1">
    <source>
        <dbReference type="SAM" id="Phobius"/>
    </source>
</evidence>
<organism evidence="2 3">
    <name type="scientific">Halobium salinum</name>
    <dbReference type="NCBI Taxonomy" id="1364940"/>
    <lineage>
        <taxon>Archaea</taxon>
        <taxon>Methanobacteriati</taxon>
        <taxon>Methanobacteriota</taxon>
        <taxon>Stenosarchaea group</taxon>
        <taxon>Halobacteria</taxon>
        <taxon>Halobacteriales</taxon>
        <taxon>Haloferacaceae</taxon>
        <taxon>Halobium</taxon>
    </lineage>
</organism>
<keyword evidence="1" id="KW-1133">Transmembrane helix</keyword>
<keyword evidence="1" id="KW-0812">Transmembrane</keyword>
<comment type="caution">
    <text evidence="2">The sequence shown here is derived from an EMBL/GenBank/DDBJ whole genome shotgun (WGS) entry which is preliminary data.</text>
</comment>
<dbReference type="AlphaFoldDB" id="A0ABD5P6U9"/>
<keyword evidence="1" id="KW-0472">Membrane</keyword>
<name>A0ABD5P6U9_9EURY</name>
<protein>
    <recommendedName>
        <fullName evidence="4">Transmembrane protein</fullName>
    </recommendedName>
</protein>
<evidence type="ECO:0008006" key="4">
    <source>
        <dbReference type="Google" id="ProtNLM"/>
    </source>
</evidence>
<evidence type="ECO:0000313" key="2">
    <source>
        <dbReference type="EMBL" id="MFC4356470.1"/>
    </source>
</evidence>
<keyword evidence="3" id="KW-1185">Reference proteome</keyword>
<reference evidence="2 3" key="1">
    <citation type="journal article" date="2019" name="Int. J. Syst. Evol. Microbiol.">
        <title>The Global Catalogue of Microorganisms (GCM) 10K type strain sequencing project: providing services to taxonomists for standard genome sequencing and annotation.</title>
        <authorList>
            <consortium name="The Broad Institute Genomics Platform"/>
            <consortium name="The Broad Institute Genome Sequencing Center for Infectious Disease"/>
            <person name="Wu L."/>
            <person name="Ma J."/>
        </authorList>
    </citation>
    <scope>NUCLEOTIDE SEQUENCE [LARGE SCALE GENOMIC DNA]</scope>
    <source>
        <strain evidence="2 3">CGMCC 1.12553</strain>
    </source>
</reference>
<feature type="transmembrane region" description="Helical" evidence="1">
    <location>
        <begin position="90"/>
        <end position="109"/>
    </location>
</feature>
<sequence length="137" mass="13971">MKRYAGFLLGVLGMAVTAGVAAPNVVAGGSVSHGVASGFLLSASAAFVGAAARPKLVPNGLSSVIRLSLPLALALVLVCAAVGASLAVPLGLTVALACGLLLLRGVRALRRLDVRRKRTPEHEVLSREEFTRAGFDD</sequence>
<feature type="transmembrane region" description="Helical" evidence="1">
    <location>
        <begin position="64"/>
        <end position="84"/>
    </location>
</feature>
<accession>A0ABD5P6U9</accession>
<feature type="transmembrane region" description="Helical" evidence="1">
    <location>
        <begin position="31"/>
        <end position="52"/>
    </location>
</feature>
<dbReference type="EMBL" id="JBHSDS010000001">
    <property type="protein sequence ID" value="MFC4356470.1"/>
    <property type="molecule type" value="Genomic_DNA"/>
</dbReference>